<proteinExistence type="predicted"/>
<evidence type="ECO:0000256" key="1">
    <source>
        <dbReference type="SAM" id="Coils"/>
    </source>
</evidence>
<comment type="caution">
    <text evidence="2">The sequence shown here is derived from an EMBL/GenBank/DDBJ whole genome shotgun (WGS) entry which is preliminary data.</text>
</comment>
<evidence type="ECO:0000313" key="3">
    <source>
        <dbReference type="Proteomes" id="UP001222958"/>
    </source>
</evidence>
<dbReference type="EMBL" id="JARVUX010000001">
    <property type="protein sequence ID" value="MDH2334698.1"/>
    <property type="molecule type" value="Genomic_DNA"/>
</dbReference>
<name>A0AAP4EDQ6_CLOPF</name>
<accession>A0AAP4EDQ6</accession>
<reference evidence="2" key="1">
    <citation type="submission" date="2023-04" db="EMBL/GenBank/DDBJ databases">
        <title>Epidemiological investigation of Clostridium perfringens isolated from cattle.</title>
        <authorList>
            <person name="Tian R."/>
        </authorList>
    </citation>
    <scope>NUCLEOTIDE SEQUENCE</scope>
    <source>
        <strain evidence="2">ZWCP172</strain>
    </source>
</reference>
<dbReference type="AlphaFoldDB" id="A0AAP4EDQ6"/>
<evidence type="ECO:0000313" key="2">
    <source>
        <dbReference type="EMBL" id="MDH2334698.1"/>
    </source>
</evidence>
<organism evidence="2 3">
    <name type="scientific">Clostridium perfringens</name>
    <dbReference type="NCBI Taxonomy" id="1502"/>
    <lineage>
        <taxon>Bacteria</taxon>
        <taxon>Bacillati</taxon>
        <taxon>Bacillota</taxon>
        <taxon>Clostridia</taxon>
        <taxon>Eubacteriales</taxon>
        <taxon>Clostridiaceae</taxon>
        <taxon>Clostridium</taxon>
    </lineage>
</organism>
<sequence>MRIIGYNDPRKLNELKEWNELKEYHHFCISQTLVQGLSREYGRNEFKVLTTIDKLIKKFYREWSNNPENDVNHFLDIRRYIEMIEDNKLRKAFIENRMEVYNSIRFLLECDITSSELKKEGLSKEKIEFIKIYEKIEKNPNWVEIKELDSKTMYSLKESIKEIIIDEIENETVNKRGNIKDELSTIVDEVGKEFHLLTDESKSEYIDELISTLDKKILKIKNERGKIYKRLRAKLDLYKEVLIDFDEKTINKVIFHGVHQFTPIMLKLINYLEKNNIEVIFLINYDENFNRLYSTWDNVYKWTNCKIEKYRVNYKYDSLKIAKNYAAIIEGDFEKLEEDNSVVINKFDNYTEMSNYVSKVYSKARETLKGEFNGTSVLANMTEQFYSVDGTNINDILRVYFPEQFEQKHFLAYPVGQLILAIYNLWDENKNQIIMKEGIIRECLATNIWTTKNILYSPLEIFEMIKVYFSDLEDHNIDEYISRIDKLKSRINKINSINNNSKKNDYKRFGFYRLNIEEIEFFKNIILEIKYIITALMGDGKETNMINHYKSLLLLLSEKINESNDDSIKKEIKFVQEIKERLDNLDSRRNESIAAIKETLYFYLAQNKCEDTSNWIVRDFNQIDGGVLLADPNAKERNSKDKKPIYHFMEVSDNDMKGKSKTNLSWPLDEEFINKDNNKILKIISNCKKEYKNYLRFALFYALFYIGEIDIKISYVENKNDNLKEELYYILKLLNLKEENKIILEDMNFKDIKKNIKSKITISENLISNLDILNYNFCEERFLYESLIEGEGSFNEEFLINQYLKIFIGINLFKNFNKENLESRIKWIVPYANKTLLNDIEFAAIEKCKYFESYGRIDLDYEYIIKNYIFAKFTEEDIIESLLKYKKSKKTVNQILDYLNGENYIGRKNISDKCLYCKYRSICAGR</sequence>
<keyword evidence="1" id="KW-0175">Coiled coil</keyword>
<gene>
    <name evidence="2" type="ORF">QDQ28_00690</name>
</gene>
<dbReference type="Proteomes" id="UP001222958">
    <property type="component" value="Unassembled WGS sequence"/>
</dbReference>
<dbReference type="RefSeq" id="WP_279856608.1">
    <property type="nucleotide sequence ID" value="NZ_JARVUX010000001.1"/>
</dbReference>
<feature type="coiled-coil region" evidence="1">
    <location>
        <begin position="477"/>
        <end position="504"/>
    </location>
</feature>
<protein>
    <submittedName>
        <fullName evidence="2">Uncharacterized protein</fullName>
    </submittedName>
</protein>